<keyword evidence="2" id="KW-0472">Membrane</keyword>
<feature type="compositionally biased region" description="Polar residues" evidence="1">
    <location>
        <begin position="192"/>
        <end position="201"/>
    </location>
</feature>
<keyword evidence="2" id="KW-1133">Transmembrane helix</keyword>
<feature type="transmembrane region" description="Helical" evidence="2">
    <location>
        <begin position="366"/>
        <end position="392"/>
    </location>
</feature>
<name>A0AAD7FWN9_9AGAR</name>
<gene>
    <name evidence="3" type="ORF">FB45DRAFT_1000368</name>
</gene>
<protein>
    <submittedName>
        <fullName evidence="3">Uncharacterized protein</fullName>
    </submittedName>
</protein>
<sequence>MEDPFSSPHLMDAVPMFRNDSGDSVESPFASALNTPSDEKPLHFESLDGKLLAMGDMGDKSSPRRVALSRGFSKALIDAKNSAPPTAVPLRLTERVYPGGAPNLSLALPEPSTSLISSVNDDKHDLFDLPPRPNTPEPTLFNTYTANSPQNVNKMTPRQCPPMRRDIFSPPSTSTAIMGEHDADDEADSDSFSGPTTSSDLTPRAHSTLRHRKAFYRHSNESTASISTVGDPEPESEPAPEPESVPGQSTTDLAAAHDEIEAIHAEIDTLLDEAEYAYDAPVLPALSPLLPLQIVLFPVYCLVVGAAIVLAPEYLEAVAFPGSALDFSMSLRIQRIFCRILSTILPIRAPSTPIRAFEHWASVAHLHVFVFLATLLFFGVYVHFAAGVLIGVGCAVQCSRAWGAYVFEVFSKEKERTRRGEVWVDGDGKDVVEVEVLEEVWPLGVEGVGGVRRMLWTVLFCEGCGVGDGDEVRFVPDSVEGEEEEKEGKKEKWRGKGKYVLVKRKRFEGKGEVLVRGGAELVGEGESESEYEGGEGSGDGDADGEEGW</sequence>
<evidence type="ECO:0000313" key="4">
    <source>
        <dbReference type="Proteomes" id="UP001221142"/>
    </source>
</evidence>
<dbReference type="Proteomes" id="UP001221142">
    <property type="component" value="Unassembled WGS sequence"/>
</dbReference>
<feature type="compositionally biased region" description="Acidic residues" evidence="1">
    <location>
        <begin position="523"/>
        <end position="548"/>
    </location>
</feature>
<feature type="region of interest" description="Disordered" evidence="1">
    <location>
        <begin position="133"/>
        <end position="249"/>
    </location>
</feature>
<accession>A0AAD7FWN9</accession>
<reference evidence="3" key="1">
    <citation type="submission" date="2023-03" db="EMBL/GenBank/DDBJ databases">
        <title>Massive genome expansion in bonnet fungi (Mycena s.s.) driven by repeated elements and novel gene families across ecological guilds.</title>
        <authorList>
            <consortium name="Lawrence Berkeley National Laboratory"/>
            <person name="Harder C.B."/>
            <person name="Miyauchi S."/>
            <person name="Viragh M."/>
            <person name="Kuo A."/>
            <person name="Thoen E."/>
            <person name="Andreopoulos B."/>
            <person name="Lu D."/>
            <person name="Skrede I."/>
            <person name="Drula E."/>
            <person name="Henrissat B."/>
            <person name="Morin E."/>
            <person name="Kohler A."/>
            <person name="Barry K."/>
            <person name="LaButti K."/>
            <person name="Morin E."/>
            <person name="Salamov A."/>
            <person name="Lipzen A."/>
            <person name="Mereny Z."/>
            <person name="Hegedus B."/>
            <person name="Baldrian P."/>
            <person name="Stursova M."/>
            <person name="Weitz H."/>
            <person name="Taylor A."/>
            <person name="Grigoriev I.V."/>
            <person name="Nagy L.G."/>
            <person name="Martin F."/>
            <person name="Kauserud H."/>
        </authorList>
    </citation>
    <scope>NUCLEOTIDE SEQUENCE</scope>
    <source>
        <strain evidence="3">9284</strain>
    </source>
</reference>
<keyword evidence="2" id="KW-0812">Transmembrane</keyword>
<evidence type="ECO:0000313" key="3">
    <source>
        <dbReference type="EMBL" id="KAJ7641882.1"/>
    </source>
</evidence>
<feature type="region of interest" description="Disordered" evidence="1">
    <location>
        <begin position="1"/>
        <end position="42"/>
    </location>
</feature>
<feature type="compositionally biased region" description="Polar residues" evidence="1">
    <location>
        <begin position="140"/>
        <end position="156"/>
    </location>
</feature>
<proteinExistence type="predicted"/>
<dbReference type="EMBL" id="JARKIF010000004">
    <property type="protein sequence ID" value="KAJ7641882.1"/>
    <property type="molecule type" value="Genomic_DNA"/>
</dbReference>
<evidence type="ECO:0000256" key="1">
    <source>
        <dbReference type="SAM" id="MobiDB-lite"/>
    </source>
</evidence>
<keyword evidence="4" id="KW-1185">Reference proteome</keyword>
<organism evidence="3 4">
    <name type="scientific">Roridomyces roridus</name>
    <dbReference type="NCBI Taxonomy" id="1738132"/>
    <lineage>
        <taxon>Eukaryota</taxon>
        <taxon>Fungi</taxon>
        <taxon>Dikarya</taxon>
        <taxon>Basidiomycota</taxon>
        <taxon>Agaricomycotina</taxon>
        <taxon>Agaricomycetes</taxon>
        <taxon>Agaricomycetidae</taxon>
        <taxon>Agaricales</taxon>
        <taxon>Marasmiineae</taxon>
        <taxon>Mycenaceae</taxon>
        <taxon>Roridomyces</taxon>
    </lineage>
</organism>
<evidence type="ECO:0000256" key="2">
    <source>
        <dbReference type="SAM" id="Phobius"/>
    </source>
</evidence>
<feature type="transmembrane region" description="Helical" evidence="2">
    <location>
        <begin position="294"/>
        <end position="315"/>
    </location>
</feature>
<feature type="compositionally biased region" description="Basic residues" evidence="1">
    <location>
        <begin position="207"/>
        <end position="216"/>
    </location>
</feature>
<dbReference type="AlphaFoldDB" id="A0AAD7FWN9"/>
<feature type="region of interest" description="Disordered" evidence="1">
    <location>
        <begin position="518"/>
        <end position="548"/>
    </location>
</feature>
<comment type="caution">
    <text evidence="3">The sequence shown here is derived from an EMBL/GenBank/DDBJ whole genome shotgun (WGS) entry which is preliminary data.</text>
</comment>